<organism evidence="1 2">
    <name type="scientific">Colletotrichum sojae</name>
    <dbReference type="NCBI Taxonomy" id="2175907"/>
    <lineage>
        <taxon>Eukaryota</taxon>
        <taxon>Fungi</taxon>
        <taxon>Dikarya</taxon>
        <taxon>Ascomycota</taxon>
        <taxon>Pezizomycotina</taxon>
        <taxon>Sordariomycetes</taxon>
        <taxon>Hypocreomycetidae</taxon>
        <taxon>Glomerellales</taxon>
        <taxon>Glomerellaceae</taxon>
        <taxon>Colletotrichum</taxon>
        <taxon>Colletotrichum orchidearum species complex</taxon>
    </lineage>
</organism>
<sequence length="477" mass="54352">MAPIFNVPREVLFIIADQLPDLARLALSLTCKRLLATLGNGRLPPLLPSQTRNLLSLLQRDFRDLYLCFGCNRLQSFDPNSDGKLPHPYCGPQQEIAHEVFWPNHYGIAYRVIRPGVSTWDLPSTVENPSRFVWKPHPAYWQPKGQMQMNGLDGKWPEIEFSQAQLVMNRHFFGEHTGLSIESLHKTFEFERTIPPAGLAVPESHFPLESHSEMTHWKFSHDYSARIMNDELLVSRSHLVSASACSLTEFLRVIDALELPVCGHIYAATRRPYLPFETFLVDKNGSIPELFEMWLEATQEAPGTKTVYTHGTLGDGACKTCFTDYLLKAEPGGRDGHWHLNLTTYHNLGPCQDPNDPKWRCLTMSSEAAFRRSKLKRRYSNGVGENVFLQWHGITHIQVKDEEEEDGSDIEDDGDVEDGRVNEDRIKYQTEWARHRARFVEPFAVEVSQRMIGRGGLNYNHMYAVEIAQSLASGNST</sequence>
<dbReference type="EMBL" id="WIGN01000587">
    <property type="protein sequence ID" value="KAF6787857.1"/>
    <property type="molecule type" value="Genomic_DNA"/>
</dbReference>
<dbReference type="AlphaFoldDB" id="A0A8H6MIH1"/>
<proteinExistence type="predicted"/>
<comment type="caution">
    <text evidence="1">The sequence shown here is derived from an EMBL/GenBank/DDBJ whole genome shotgun (WGS) entry which is preliminary data.</text>
</comment>
<name>A0A8H6MIH1_9PEZI</name>
<accession>A0A8H6MIH1</accession>
<dbReference type="Proteomes" id="UP000652219">
    <property type="component" value="Unassembled WGS sequence"/>
</dbReference>
<reference evidence="1 2" key="1">
    <citation type="journal article" date="2020" name="Phytopathology">
        <title>Genome Sequence Resources of Colletotrichum truncatum, C. plurivorum, C. musicola, and C. sojae: Four Species Pathogenic to Soybean (Glycine max).</title>
        <authorList>
            <person name="Rogerio F."/>
            <person name="Boufleur T.R."/>
            <person name="Ciampi-Guillardi M."/>
            <person name="Sukno S.A."/>
            <person name="Thon M.R."/>
            <person name="Massola Junior N.S."/>
            <person name="Baroncelli R."/>
        </authorList>
    </citation>
    <scope>NUCLEOTIDE SEQUENCE [LARGE SCALE GENOMIC DNA]</scope>
    <source>
        <strain evidence="1 2">LFN0009</strain>
    </source>
</reference>
<gene>
    <name evidence="1" type="ORF">CSOJ01_15162</name>
</gene>
<evidence type="ECO:0000313" key="1">
    <source>
        <dbReference type="EMBL" id="KAF6787857.1"/>
    </source>
</evidence>
<evidence type="ECO:0000313" key="2">
    <source>
        <dbReference type="Proteomes" id="UP000652219"/>
    </source>
</evidence>
<evidence type="ECO:0008006" key="3">
    <source>
        <dbReference type="Google" id="ProtNLM"/>
    </source>
</evidence>
<keyword evidence="2" id="KW-1185">Reference proteome</keyword>
<protein>
    <recommendedName>
        <fullName evidence="3">F-box domain-containing protein</fullName>
    </recommendedName>
</protein>